<sequence>MAIIMTTPDNVPRRTHLDLNLSASYFKSSVRKGNHTVDYIIDKGNCKLLLNNSPDIADHYRDSLQITCNRANRMKDYYTYLYGLPMKLKDPGTQIDPKVRKKSFKGKEYLVLKVTYDEKVGSDTWYFYFDPSNYNMEVYQFYHDESKNDGEYILLSEEITVNDIKMPKIRAWYYNKDDKYLGTDDLVKANTLN</sequence>
<dbReference type="Proteomes" id="UP001059209">
    <property type="component" value="Chromosome"/>
</dbReference>
<evidence type="ECO:0000313" key="1">
    <source>
        <dbReference type="EMBL" id="UWX55143.1"/>
    </source>
</evidence>
<keyword evidence="2" id="KW-1185">Reference proteome</keyword>
<proteinExistence type="predicted"/>
<protein>
    <submittedName>
        <fullName evidence="1">DUF6503 family protein</fullName>
    </submittedName>
</protein>
<name>A0ABY5Y8F0_9FLAO</name>
<accession>A0ABY5Y8F0</accession>
<dbReference type="EMBL" id="CP104205">
    <property type="protein sequence ID" value="UWX55143.1"/>
    <property type="molecule type" value="Genomic_DNA"/>
</dbReference>
<evidence type="ECO:0000313" key="2">
    <source>
        <dbReference type="Proteomes" id="UP001059209"/>
    </source>
</evidence>
<dbReference type="RefSeq" id="WP_260572995.1">
    <property type="nucleotide sequence ID" value="NZ_CP104205.1"/>
</dbReference>
<organism evidence="1 2">
    <name type="scientific">Maribacter litopenaei</name>
    <dbReference type="NCBI Taxonomy" id="2976127"/>
    <lineage>
        <taxon>Bacteria</taxon>
        <taxon>Pseudomonadati</taxon>
        <taxon>Bacteroidota</taxon>
        <taxon>Flavobacteriia</taxon>
        <taxon>Flavobacteriales</taxon>
        <taxon>Flavobacteriaceae</taxon>
        <taxon>Maribacter</taxon>
    </lineage>
</organism>
<dbReference type="Pfam" id="PF20113">
    <property type="entry name" value="DUF6503"/>
    <property type="match status" value="1"/>
</dbReference>
<gene>
    <name evidence="1" type="ORF">NYZ99_00420</name>
</gene>
<reference evidence="1" key="1">
    <citation type="submission" date="2022-09" db="EMBL/GenBank/DDBJ databases">
        <title>Maribacter litopenaei sp. nov., isolated from the intestinal tract of the Pacific White Shrimp, Litopenaeus vannamei.</title>
        <authorList>
            <person name="Kim S.Y."/>
            <person name="Hwang C.Y."/>
        </authorList>
    </citation>
    <scope>NUCLEOTIDE SEQUENCE</scope>
    <source>
        <strain evidence="1">HL-LV01</strain>
    </source>
</reference>
<dbReference type="InterPro" id="IPR045444">
    <property type="entry name" value="DUF6503"/>
</dbReference>